<dbReference type="Proteomes" id="UP000639274">
    <property type="component" value="Chromosome"/>
</dbReference>
<dbReference type="KEGG" id="lsf:I8J32_012050"/>
<protein>
    <submittedName>
        <fullName evidence="1">AlpA family phage regulatory protein</fullName>
    </submittedName>
</protein>
<proteinExistence type="predicted"/>
<dbReference type="AlphaFoldDB" id="A0A975ARQ5"/>
<gene>
    <name evidence="1" type="ORF">I8J32_012050</name>
</gene>
<organism evidence="1 2">
    <name type="scientific">Agrilutibacter solisilvae</name>
    <dbReference type="NCBI Taxonomy" id="2763317"/>
    <lineage>
        <taxon>Bacteria</taxon>
        <taxon>Pseudomonadati</taxon>
        <taxon>Pseudomonadota</taxon>
        <taxon>Gammaproteobacteria</taxon>
        <taxon>Lysobacterales</taxon>
        <taxon>Lysobacteraceae</taxon>
        <taxon>Agrilutibacter</taxon>
    </lineage>
</organism>
<dbReference type="Pfam" id="PF05930">
    <property type="entry name" value="Phage_AlpA"/>
    <property type="match status" value="1"/>
</dbReference>
<dbReference type="InterPro" id="IPR010260">
    <property type="entry name" value="AlpA"/>
</dbReference>
<accession>A0A975ARQ5</accession>
<evidence type="ECO:0000313" key="2">
    <source>
        <dbReference type="Proteomes" id="UP000639274"/>
    </source>
</evidence>
<dbReference type="EMBL" id="CP071518">
    <property type="protein sequence ID" value="QSX77483.1"/>
    <property type="molecule type" value="Genomic_DNA"/>
</dbReference>
<name>A0A975ARQ5_9GAMM</name>
<reference evidence="1 2" key="1">
    <citation type="submission" date="2021-03" db="EMBL/GenBank/DDBJ databases">
        <title>Lysobacter sp. nov. isolated from soil of gangwondo yeongwol, south Korea.</title>
        <authorList>
            <person name="Kim K.R."/>
            <person name="Kim K.H."/>
            <person name="Jeon C.O."/>
        </authorList>
    </citation>
    <scope>NUCLEOTIDE SEQUENCE [LARGE SCALE GENOMIC DNA]</scope>
    <source>
        <strain evidence="1 2">R19</strain>
    </source>
</reference>
<evidence type="ECO:0000313" key="1">
    <source>
        <dbReference type="EMBL" id="QSX77483.1"/>
    </source>
</evidence>
<sequence length="67" mass="7720">MRNLPETGFLRLSQVLVLIPVSKSTWWAGVRSGRFPKPTSALGGRITCWRAEHIWELINRECEVRRG</sequence>
<keyword evidence="2" id="KW-1185">Reference proteome</keyword>
<dbReference type="RefSeq" id="WP_200612482.1">
    <property type="nucleotide sequence ID" value="NZ_CP071518.1"/>
</dbReference>